<dbReference type="EMBL" id="CM000782">
    <property type="protein sequence ID" value="AQK87703.1"/>
    <property type="molecule type" value="Genomic_DNA"/>
</dbReference>
<sequence>MEGSNSNSHGGAGGGGGGSSSPTPFLVKTYEMVEDPATIHVVSWGPGGASFVVWNPPDLSRDLLPKYFKHSNFSSFIRQLNTYGFRKINPERWEFANDDFIRGHKHLLKRIHRRKPVHSHSLRTQASGPLAESQRRELEDEISRLRYEKSLLLADLQRQNQQQRGISWQMQSLESRLAQMEERQRSVVASLCDILQRRGVVRVPASALETTDHSSKKRRVPIPKTDLFVAGEQPKVEEQQVLPFLQAVGAEAPGVSPIRVLDAEPFQKMELALVSLEDFFQRAAPPAPALEMCTGAAAAAAEPSPPLTLGEMLSVPAPVDTNIDLQLQSSACQNPFASTSGRDQMSSPLAEPPSYAQSPMLLPMAQLHGYDYRAAQVDMCSDTTTGDTSQDETTSETGGSHGPAKVNDVFWERFLTDAEGKSEAIEAKEDVKAAVDRSCLRLHDNVDRITEQMGQLDSAENDSYAIQNC</sequence>
<dbReference type="PANTHER" id="PTHR10015">
    <property type="entry name" value="HEAT SHOCK TRANSCRIPTION FACTOR"/>
    <property type="match status" value="1"/>
</dbReference>
<keyword evidence="3" id="KW-0597">Phosphoprotein</keyword>
<dbReference type="GO" id="GO:0043565">
    <property type="term" value="F:sequence-specific DNA binding"/>
    <property type="evidence" value="ECO:0007669"/>
    <property type="project" value="InterPro"/>
</dbReference>
<evidence type="ECO:0000256" key="8">
    <source>
        <dbReference type="ARBA" id="ARBA00023163"/>
    </source>
</evidence>
<dbReference type="InterPro" id="IPR036390">
    <property type="entry name" value="WH_DNA-bd_sf"/>
</dbReference>
<comment type="similarity">
    <text evidence="10">Belongs to the HSF family.</text>
</comment>
<keyword evidence="4" id="KW-0805">Transcription regulation</keyword>
<accession>A0A1D6MA83</accession>
<keyword evidence="16" id="KW-1185">Reference proteome</keyword>
<dbReference type="OrthoDB" id="60033at2759"/>
<keyword evidence="8" id="KW-0804">Transcription</keyword>
<dbReference type="OMA" id="YAPSEDM"/>
<dbReference type="AlphaFoldDB" id="A0A1D6MA83"/>
<evidence type="ECO:0000313" key="14">
    <source>
        <dbReference type="EMBL" id="AQK87703.1"/>
    </source>
</evidence>
<dbReference type="GO" id="GO:0005634">
    <property type="term" value="C:nucleus"/>
    <property type="evidence" value="ECO:0000318"/>
    <property type="project" value="GO_Central"/>
</dbReference>
<dbReference type="eggNOG" id="KOG0627">
    <property type="taxonomic scope" value="Eukaryota"/>
</dbReference>
<evidence type="ECO:0000256" key="10">
    <source>
        <dbReference type="RuleBase" id="RU004020"/>
    </source>
</evidence>
<keyword evidence="7" id="KW-0238">DNA-binding</keyword>
<dbReference type="Proteomes" id="UP000007305">
    <property type="component" value="Chromosome 6"/>
</dbReference>
<dbReference type="FunFam" id="1.10.10.10:FF:000057">
    <property type="entry name" value="Heat shock transcription factor 1"/>
    <property type="match status" value="1"/>
</dbReference>
<dbReference type="GO" id="GO:0003700">
    <property type="term" value="F:DNA-binding transcription factor activity"/>
    <property type="evidence" value="ECO:0000318"/>
    <property type="project" value="GO_Central"/>
</dbReference>
<dbReference type="SMR" id="A0A1D6MA83"/>
<feature type="domain" description="HSF-type DNA-binding" evidence="13">
    <location>
        <begin position="64"/>
        <end position="88"/>
    </location>
</feature>
<reference evidence="16" key="1">
    <citation type="journal article" date="2009" name="Science">
        <title>The B73 maize genome: complexity, diversity, and dynamics.</title>
        <authorList>
            <person name="Schnable P.S."/>
            <person name="Ware D."/>
            <person name="Fulton R.S."/>
            <person name="Stein J.C."/>
            <person name="Wei F."/>
            <person name="Pasternak S."/>
            <person name="Liang C."/>
            <person name="Zhang J."/>
            <person name="Fulton L."/>
            <person name="Graves T.A."/>
            <person name="Minx P."/>
            <person name="Reily A.D."/>
            <person name="Courtney L."/>
            <person name="Kruchowski S.S."/>
            <person name="Tomlinson C."/>
            <person name="Strong C."/>
            <person name="Delehaunty K."/>
            <person name="Fronick C."/>
            <person name="Courtney B."/>
            <person name="Rock S.M."/>
            <person name="Belter E."/>
            <person name="Du F."/>
            <person name="Kim K."/>
            <person name="Abbott R.M."/>
            <person name="Cotton M."/>
            <person name="Levy A."/>
            <person name="Marchetto P."/>
            <person name="Ochoa K."/>
            <person name="Jackson S.M."/>
            <person name="Gillam B."/>
            <person name="Chen W."/>
            <person name="Yan L."/>
            <person name="Higginbotham J."/>
            <person name="Cardenas M."/>
            <person name="Waligorski J."/>
            <person name="Applebaum E."/>
            <person name="Phelps L."/>
            <person name="Falcone J."/>
            <person name="Kanchi K."/>
            <person name="Thane T."/>
            <person name="Scimone A."/>
            <person name="Thane N."/>
            <person name="Henke J."/>
            <person name="Wang T."/>
            <person name="Ruppert J."/>
            <person name="Shah N."/>
            <person name="Rotter K."/>
            <person name="Hodges J."/>
            <person name="Ingenthron E."/>
            <person name="Cordes M."/>
            <person name="Kohlberg S."/>
            <person name="Sgro J."/>
            <person name="Delgado B."/>
            <person name="Mead K."/>
            <person name="Chinwalla A."/>
            <person name="Leonard S."/>
            <person name="Crouse K."/>
            <person name="Collura K."/>
            <person name="Kudrna D."/>
            <person name="Currie J."/>
            <person name="He R."/>
            <person name="Angelova A."/>
            <person name="Rajasekar S."/>
            <person name="Mueller T."/>
            <person name="Lomeli R."/>
            <person name="Scara G."/>
            <person name="Ko A."/>
            <person name="Delaney K."/>
            <person name="Wissotski M."/>
            <person name="Lopez G."/>
            <person name="Campos D."/>
            <person name="Braidotti M."/>
            <person name="Ashley E."/>
            <person name="Golser W."/>
            <person name="Kim H."/>
            <person name="Lee S."/>
            <person name="Lin J."/>
            <person name="Dujmic Z."/>
            <person name="Kim W."/>
            <person name="Talag J."/>
            <person name="Zuccolo A."/>
            <person name="Fan C."/>
            <person name="Sebastian A."/>
            <person name="Kramer M."/>
            <person name="Spiegel L."/>
            <person name="Nascimento L."/>
            <person name="Zutavern T."/>
            <person name="Miller B."/>
            <person name="Ambroise C."/>
            <person name="Muller S."/>
            <person name="Spooner W."/>
            <person name="Narechania A."/>
            <person name="Ren L."/>
            <person name="Wei S."/>
            <person name="Kumari S."/>
            <person name="Faga B."/>
            <person name="Levy M.J."/>
            <person name="McMahan L."/>
            <person name="Van Buren P."/>
            <person name="Vaughn M.W."/>
            <person name="Ying K."/>
            <person name="Yeh C.-T."/>
            <person name="Emrich S.J."/>
            <person name="Jia Y."/>
            <person name="Kalyanaraman A."/>
            <person name="Hsia A.-P."/>
            <person name="Barbazuk W.B."/>
            <person name="Baucom R.S."/>
            <person name="Brutnell T.P."/>
            <person name="Carpita N.C."/>
            <person name="Chaparro C."/>
            <person name="Chia J.-M."/>
            <person name="Deragon J.-M."/>
            <person name="Estill J.C."/>
            <person name="Fu Y."/>
            <person name="Jeddeloh J.A."/>
            <person name="Han Y."/>
            <person name="Lee H."/>
            <person name="Li P."/>
            <person name="Lisch D.R."/>
            <person name="Liu S."/>
            <person name="Liu Z."/>
            <person name="Nagel D.H."/>
            <person name="McCann M.C."/>
            <person name="SanMiguel P."/>
            <person name="Myers A.M."/>
            <person name="Nettleton D."/>
            <person name="Nguyen J."/>
            <person name="Penning B.W."/>
            <person name="Ponnala L."/>
            <person name="Schneider K.L."/>
            <person name="Schwartz D.C."/>
            <person name="Sharma A."/>
            <person name="Soderlund C."/>
            <person name="Springer N.M."/>
            <person name="Sun Q."/>
            <person name="Wang H."/>
            <person name="Waterman M."/>
            <person name="Westerman R."/>
            <person name="Wolfgruber T.K."/>
            <person name="Yang L."/>
            <person name="Yu Y."/>
            <person name="Zhang L."/>
            <person name="Zhou S."/>
            <person name="Zhu Q."/>
            <person name="Bennetzen J.L."/>
            <person name="Dawe R.K."/>
            <person name="Jiang J."/>
            <person name="Jiang N."/>
            <person name="Presting G.G."/>
            <person name="Wessler S.R."/>
            <person name="Aluru S."/>
            <person name="Martienssen R.A."/>
            <person name="Clifton S.W."/>
            <person name="McCombie W.R."/>
            <person name="Wing R.A."/>
            <person name="Wilson R.K."/>
        </authorList>
    </citation>
    <scope>NUCLEOTIDE SEQUENCE [LARGE SCALE GENOMIC DNA]</scope>
    <source>
        <strain evidence="16">cv. B73</strain>
    </source>
</reference>
<evidence type="ECO:0000256" key="4">
    <source>
        <dbReference type="ARBA" id="ARBA00023015"/>
    </source>
</evidence>
<evidence type="ECO:0000256" key="2">
    <source>
        <dbReference type="ARBA" id="ARBA00011233"/>
    </source>
</evidence>
<feature type="compositionally biased region" description="Gly residues" evidence="12">
    <location>
        <begin position="10"/>
        <end position="19"/>
    </location>
</feature>
<dbReference type="GO" id="GO:0034605">
    <property type="term" value="P:cellular response to heat"/>
    <property type="evidence" value="ECO:0000318"/>
    <property type="project" value="GO_Central"/>
</dbReference>
<keyword evidence="9" id="KW-0539">Nucleus</keyword>
<evidence type="ECO:0000256" key="12">
    <source>
        <dbReference type="SAM" id="MobiDB-lite"/>
    </source>
</evidence>
<reference evidence="15" key="3">
    <citation type="submission" date="2019-07" db="EMBL/GenBank/DDBJ databases">
        <authorList>
            <person name="Seetharam A."/>
            <person name="Woodhouse M."/>
            <person name="Cannon E."/>
        </authorList>
    </citation>
    <scope>NUCLEOTIDE SEQUENCE [LARGE SCALE GENOMIC DNA]</scope>
    <source>
        <strain evidence="15">cv. B73</strain>
    </source>
</reference>
<dbReference type="GeneID" id="103630625"/>
<evidence type="ECO:0000256" key="6">
    <source>
        <dbReference type="ARBA" id="ARBA00023054"/>
    </source>
</evidence>
<reference evidence="14" key="2">
    <citation type="submission" date="2015-12" db="EMBL/GenBank/DDBJ databases">
        <title>Update maize B73 reference genome by single molecule sequencing technologies.</title>
        <authorList>
            <consortium name="Maize Genome Sequencing Project"/>
            <person name="Ware D."/>
        </authorList>
    </citation>
    <scope>NUCLEOTIDE SEQUENCE</scope>
    <source>
        <tissue evidence="14">Seedling</tissue>
    </source>
</reference>
<dbReference type="PaxDb" id="4577-AC206165.3_FGP007"/>
<evidence type="ECO:0000256" key="5">
    <source>
        <dbReference type="ARBA" id="ARBA00023016"/>
    </source>
</evidence>
<protein>
    <submittedName>
        <fullName evidence="14">Heat stress transcription factor A-4a</fullName>
    </submittedName>
</protein>
<evidence type="ECO:0000313" key="16">
    <source>
        <dbReference type="Proteomes" id="UP000007305"/>
    </source>
</evidence>
<gene>
    <name evidence="15" type="primary">LOC103630625</name>
    <name evidence="14" type="ORF">ZEAMMB73_Zm00001d038746</name>
</gene>
<dbReference type="ExpressionAtlas" id="A0A1D6MA83">
    <property type="expression patterns" value="baseline and differential"/>
</dbReference>
<dbReference type="PROSITE" id="PS00434">
    <property type="entry name" value="HSF_DOMAIN"/>
    <property type="match status" value="1"/>
</dbReference>
<feature type="region of interest" description="Disordered" evidence="12">
    <location>
        <begin position="333"/>
        <end position="356"/>
    </location>
</feature>
<dbReference type="EnsemblPlants" id="Zm00001eb293250_T001">
    <property type="protein sequence ID" value="Zm00001eb293250_P001"/>
    <property type="gene ID" value="Zm00001eb293250"/>
</dbReference>
<dbReference type="Pfam" id="PF00447">
    <property type="entry name" value="HSF_DNA-bind"/>
    <property type="match status" value="1"/>
</dbReference>
<evidence type="ECO:0000259" key="13">
    <source>
        <dbReference type="PROSITE" id="PS00434"/>
    </source>
</evidence>
<comment type="subunit">
    <text evidence="2">Homotrimer.</text>
</comment>
<dbReference type="Gramene" id="Zm00001eb293250_T001">
    <property type="protein sequence ID" value="Zm00001eb293250_P001"/>
    <property type="gene ID" value="Zm00001eb293250"/>
</dbReference>
<organism evidence="14">
    <name type="scientific">Zea mays</name>
    <name type="common">Maize</name>
    <dbReference type="NCBI Taxonomy" id="4577"/>
    <lineage>
        <taxon>Eukaryota</taxon>
        <taxon>Viridiplantae</taxon>
        <taxon>Streptophyta</taxon>
        <taxon>Embryophyta</taxon>
        <taxon>Tracheophyta</taxon>
        <taxon>Spermatophyta</taxon>
        <taxon>Magnoliopsida</taxon>
        <taxon>Liliopsida</taxon>
        <taxon>Poales</taxon>
        <taxon>Poaceae</taxon>
        <taxon>PACMAD clade</taxon>
        <taxon>Panicoideae</taxon>
        <taxon>Andropogonodae</taxon>
        <taxon>Andropogoneae</taxon>
        <taxon>Tripsacinae</taxon>
        <taxon>Zea</taxon>
    </lineage>
</organism>
<keyword evidence="6 11" id="KW-0175">Coiled coil</keyword>
<feature type="region of interest" description="Disordered" evidence="12">
    <location>
        <begin position="1"/>
        <end position="20"/>
    </location>
</feature>
<dbReference type="STRING" id="4577.A0A1D6MA83"/>
<feature type="region of interest" description="Disordered" evidence="12">
    <location>
        <begin position="381"/>
        <end position="404"/>
    </location>
</feature>
<evidence type="ECO:0000256" key="3">
    <source>
        <dbReference type="ARBA" id="ARBA00022553"/>
    </source>
</evidence>
<dbReference type="PANTHER" id="PTHR10015:SF390">
    <property type="entry name" value="HEAT STRESS TRANSCRIPTION FACTOR A-4D"/>
    <property type="match status" value="1"/>
</dbReference>
<keyword evidence="5" id="KW-0346">Stress response</keyword>
<proteinExistence type="inferred from homology"/>
<dbReference type="InterPro" id="IPR036388">
    <property type="entry name" value="WH-like_DNA-bd_sf"/>
</dbReference>
<evidence type="ECO:0000256" key="1">
    <source>
        <dbReference type="ARBA" id="ARBA00004123"/>
    </source>
</evidence>
<evidence type="ECO:0000313" key="15">
    <source>
        <dbReference type="EnsemblPlants" id="Zm00001eb293250_P001"/>
    </source>
</evidence>
<feature type="region of interest" description="Disordered" evidence="12">
    <location>
        <begin position="116"/>
        <end position="135"/>
    </location>
</feature>
<evidence type="ECO:0000256" key="9">
    <source>
        <dbReference type="ARBA" id="ARBA00023242"/>
    </source>
</evidence>
<name>A0A1D6MA83_MAIZE</name>
<dbReference type="SMART" id="SM00415">
    <property type="entry name" value="HSF"/>
    <property type="match status" value="1"/>
</dbReference>
<feature type="compositionally biased region" description="Polar residues" evidence="12">
    <location>
        <begin position="333"/>
        <end position="347"/>
    </location>
</feature>
<dbReference type="SUPFAM" id="SSF46785">
    <property type="entry name" value="Winged helix' DNA-binding domain"/>
    <property type="match status" value="1"/>
</dbReference>
<dbReference type="Gene3D" id="1.10.10.10">
    <property type="entry name" value="Winged helix-like DNA-binding domain superfamily/Winged helix DNA-binding domain"/>
    <property type="match status" value="1"/>
</dbReference>
<feature type="coiled-coil region" evidence="11">
    <location>
        <begin position="135"/>
        <end position="190"/>
    </location>
</feature>
<evidence type="ECO:0000256" key="11">
    <source>
        <dbReference type="SAM" id="Coils"/>
    </source>
</evidence>
<evidence type="ECO:0000256" key="7">
    <source>
        <dbReference type="ARBA" id="ARBA00023125"/>
    </source>
</evidence>
<dbReference type="RefSeq" id="XP_008649894.1">
    <property type="nucleotide sequence ID" value="XM_008651672.3"/>
</dbReference>
<dbReference type="PRINTS" id="PR00056">
    <property type="entry name" value="HSFDOMAIN"/>
</dbReference>
<reference evidence="15" key="4">
    <citation type="submission" date="2021-05" db="UniProtKB">
        <authorList>
            <consortium name="EnsemblPlants"/>
        </authorList>
    </citation>
    <scope>IDENTIFICATION</scope>
    <source>
        <strain evidence="15">cv. B73</strain>
    </source>
</reference>
<comment type="subcellular location">
    <subcellularLocation>
        <location evidence="1">Nucleus</location>
    </subcellularLocation>
</comment>
<dbReference type="InterPro" id="IPR000232">
    <property type="entry name" value="HSF_DNA-bd"/>
</dbReference>